<dbReference type="Pfam" id="PF12689">
    <property type="entry name" value="Acid_PPase"/>
    <property type="match status" value="1"/>
</dbReference>
<dbReference type="SUPFAM" id="SSF56784">
    <property type="entry name" value="HAD-like"/>
    <property type="match status" value="1"/>
</dbReference>
<sequence length="455" mass="53411">MTKLHPKLVAFDLDGTVWYSWLNSKKFHGRDNLEPFTTPDGHHQIRDKRNHAIHVTLSKDIGRIITDLVKKNIQIAIVSRNTDKDLCDRALFYSYANNPHTNKAESIIKFVDYDEVKDESKLRHFKRIQEWCGFSYADMLFFDDQPLNMEVETWEGVTFHLIHHTSGHHCITWADYTAGLEAWRKNHRIFVPHGLKDPTLIDHCPRKMLIGYAGTHHDTAKEYVQGHRRPWTVHPRPARWGHALYVSDNPQIALFFGQWKRDSESPSDLYVCEIFVRDKQVFIDQLAKLWFHPERQYLTHNLPSGTLTQAQEHDVAKQVADSQVHRDEFFKKKFKISKPYALFSRHHYMAEMGKPKYQVKINPKKRFNELVLYPQIQDHLLFGKAIPLEHARGMAKSGKLRHLHYERHVKNWKITVPHETRLDSNNHDKTNFFGPGGSTAHGVRSIVMLIEHCKY</sequence>
<dbReference type="Proteomes" id="UP001362999">
    <property type="component" value="Unassembled WGS sequence"/>
</dbReference>
<reference evidence="1 2" key="1">
    <citation type="journal article" date="2024" name="J Genomics">
        <title>Draft genome sequencing and assembly of Favolaschia claudopus CIRM-BRFM 2984 isolated from oak limbs.</title>
        <authorList>
            <person name="Navarro D."/>
            <person name="Drula E."/>
            <person name="Chaduli D."/>
            <person name="Cazenave R."/>
            <person name="Ahrendt S."/>
            <person name="Wang J."/>
            <person name="Lipzen A."/>
            <person name="Daum C."/>
            <person name="Barry K."/>
            <person name="Grigoriev I.V."/>
            <person name="Favel A."/>
            <person name="Rosso M.N."/>
            <person name="Martin F."/>
        </authorList>
    </citation>
    <scope>NUCLEOTIDE SEQUENCE [LARGE SCALE GENOMIC DNA]</scope>
    <source>
        <strain evidence="1 2">CIRM-BRFM 2984</strain>
    </source>
</reference>
<dbReference type="PANTHER" id="PTHR17901">
    <property type="entry name" value="MAGNESIUM-DEPENDENT PHOSPHATASE 1 MDP1"/>
    <property type="match status" value="1"/>
</dbReference>
<dbReference type="InterPro" id="IPR023214">
    <property type="entry name" value="HAD_sf"/>
</dbReference>
<protein>
    <submittedName>
        <fullName evidence="1">Acid phosphatase-domain-containing protein</fullName>
    </submittedName>
</protein>
<dbReference type="PANTHER" id="PTHR17901:SF14">
    <property type="entry name" value="MAGNESIUM-DEPENDENT PHOSPHATASE 1"/>
    <property type="match status" value="1"/>
</dbReference>
<dbReference type="InterPro" id="IPR036412">
    <property type="entry name" value="HAD-like_sf"/>
</dbReference>
<dbReference type="InterPro" id="IPR010036">
    <property type="entry name" value="MDP_1_eu_arc"/>
</dbReference>
<proteinExistence type="predicted"/>
<organism evidence="1 2">
    <name type="scientific">Favolaschia claudopus</name>
    <dbReference type="NCBI Taxonomy" id="2862362"/>
    <lineage>
        <taxon>Eukaryota</taxon>
        <taxon>Fungi</taxon>
        <taxon>Dikarya</taxon>
        <taxon>Basidiomycota</taxon>
        <taxon>Agaricomycotina</taxon>
        <taxon>Agaricomycetes</taxon>
        <taxon>Agaricomycetidae</taxon>
        <taxon>Agaricales</taxon>
        <taxon>Marasmiineae</taxon>
        <taxon>Mycenaceae</taxon>
        <taxon>Favolaschia</taxon>
    </lineage>
</organism>
<accession>A0AAW0A2H5</accession>
<dbReference type="GO" id="GO:0003993">
    <property type="term" value="F:acid phosphatase activity"/>
    <property type="evidence" value="ECO:0007669"/>
    <property type="project" value="TreeGrafter"/>
</dbReference>
<keyword evidence="2" id="KW-1185">Reference proteome</keyword>
<dbReference type="Gene3D" id="3.40.50.1000">
    <property type="entry name" value="HAD superfamily/HAD-like"/>
    <property type="match status" value="1"/>
</dbReference>
<dbReference type="AlphaFoldDB" id="A0AAW0A2H5"/>
<gene>
    <name evidence="1" type="ORF">R3P38DRAFT_2561868</name>
</gene>
<evidence type="ECO:0000313" key="2">
    <source>
        <dbReference type="Proteomes" id="UP001362999"/>
    </source>
</evidence>
<comment type="caution">
    <text evidence="1">The sequence shown here is derived from an EMBL/GenBank/DDBJ whole genome shotgun (WGS) entry which is preliminary data.</text>
</comment>
<dbReference type="EMBL" id="JAWWNJ010000089">
    <property type="protein sequence ID" value="KAK7000368.1"/>
    <property type="molecule type" value="Genomic_DNA"/>
</dbReference>
<dbReference type="InterPro" id="IPR010033">
    <property type="entry name" value="HAD_SF_ppase_IIIC"/>
</dbReference>
<dbReference type="NCBIfam" id="TIGR01681">
    <property type="entry name" value="HAD-SF-IIIC"/>
    <property type="match status" value="1"/>
</dbReference>
<name>A0AAW0A2H5_9AGAR</name>
<evidence type="ECO:0000313" key="1">
    <source>
        <dbReference type="EMBL" id="KAK7000368.1"/>
    </source>
</evidence>